<dbReference type="EMBL" id="BMAO01008587">
    <property type="protein sequence ID" value="GFR24981.1"/>
    <property type="molecule type" value="Genomic_DNA"/>
</dbReference>
<dbReference type="Proteomes" id="UP000887116">
    <property type="component" value="Unassembled WGS sequence"/>
</dbReference>
<evidence type="ECO:0000256" key="1">
    <source>
        <dbReference type="SAM" id="Coils"/>
    </source>
</evidence>
<keyword evidence="1" id="KW-0175">Coiled coil</keyword>
<keyword evidence="5" id="KW-1185">Reference proteome</keyword>
<gene>
    <name evidence="3" type="primary">COM42_06455</name>
    <name evidence="3" type="ORF">TNCT_286141</name>
    <name evidence="4" type="ORF">TNCT_639321</name>
</gene>
<protein>
    <submittedName>
        <fullName evidence="3">Recombinase family protein</fullName>
    </submittedName>
</protein>
<evidence type="ECO:0000313" key="5">
    <source>
        <dbReference type="Proteomes" id="UP000887116"/>
    </source>
</evidence>
<evidence type="ECO:0000313" key="4">
    <source>
        <dbReference type="EMBL" id="GFR24981.1"/>
    </source>
</evidence>
<keyword evidence="2" id="KW-0812">Transmembrane</keyword>
<feature type="coiled-coil region" evidence="1">
    <location>
        <begin position="3"/>
        <end position="30"/>
    </location>
</feature>
<feature type="transmembrane region" description="Helical" evidence="2">
    <location>
        <begin position="105"/>
        <end position="128"/>
    </location>
</feature>
<evidence type="ECO:0000313" key="3">
    <source>
        <dbReference type="EMBL" id="GFR17477.1"/>
    </source>
</evidence>
<comment type="caution">
    <text evidence="3">The sequence shown here is derived from an EMBL/GenBank/DDBJ whole genome shotgun (WGS) entry which is preliminary data.</text>
</comment>
<keyword evidence="2" id="KW-1133">Transmembrane helix</keyword>
<keyword evidence="2" id="KW-0472">Membrane</keyword>
<dbReference type="EMBL" id="BMAO01007641">
    <property type="protein sequence ID" value="GFR17477.1"/>
    <property type="molecule type" value="Genomic_DNA"/>
</dbReference>
<dbReference type="AlphaFoldDB" id="A0A8X6H5Q4"/>
<sequence>MTQEEYDLEAEEMEKKLEAIRDQKEVADDEKELQREIDFTIGGIKVFASGVESELDQADWAAKLGIIIALVRCIRIDHDDVHIMFRFQELALEMQKKMFNIMSRVENNVVGVLFLIFCTMCTLCLHNISGFLPTQAETRL</sequence>
<reference evidence="3" key="1">
    <citation type="submission" date="2020-07" db="EMBL/GenBank/DDBJ databases">
        <title>Multicomponent nature underlies the extraordinary mechanical properties of spider dragline silk.</title>
        <authorList>
            <person name="Kono N."/>
            <person name="Nakamura H."/>
            <person name="Mori M."/>
            <person name="Yoshida Y."/>
            <person name="Ohtoshi R."/>
            <person name="Malay A.D."/>
            <person name="Moran D.A.P."/>
            <person name="Tomita M."/>
            <person name="Numata K."/>
            <person name="Arakawa K."/>
        </authorList>
    </citation>
    <scope>NUCLEOTIDE SEQUENCE</scope>
</reference>
<organism evidence="3 5">
    <name type="scientific">Trichonephila clavata</name>
    <name type="common">Joro spider</name>
    <name type="synonym">Nephila clavata</name>
    <dbReference type="NCBI Taxonomy" id="2740835"/>
    <lineage>
        <taxon>Eukaryota</taxon>
        <taxon>Metazoa</taxon>
        <taxon>Ecdysozoa</taxon>
        <taxon>Arthropoda</taxon>
        <taxon>Chelicerata</taxon>
        <taxon>Arachnida</taxon>
        <taxon>Araneae</taxon>
        <taxon>Araneomorphae</taxon>
        <taxon>Entelegynae</taxon>
        <taxon>Araneoidea</taxon>
        <taxon>Nephilidae</taxon>
        <taxon>Trichonephila</taxon>
    </lineage>
</organism>
<accession>A0A8X6H5Q4</accession>
<name>A0A8X6H5Q4_TRICU</name>
<proteinExistence type="predicted"/>
<evidence type="ECO:0000256" key="2">
    <source>
        <dbReference type="SAM" id="Phobius"/>
    </source>
</evidence>